<dbReference type="Proteomes" id="UP000018542">
    <property type="component" value="Chromosome"/>
</dbReference>
<dbReference type="Gene3D" id="3.30.420.240">
    <property type="match status" value="1"/>
</dbReference>
<name>V5SEU5_9HYPH</name>
<evidence type="ECO:0000313" key="5">
    <source>
        <dbReference type="Proteomes" id="UP000018542"/>
    </source>
</evidence>
<keyword evidence="2" id="KW-0732">Signal</keyword>
<dbReference type="InterPro" id="IPR035421">
    <property type="entry name" value="Terminase_6C"/>
</dbReference>
<accession>V5SEU5</accession>
<dbReference type="Pfam" id="PF17289">
    <property type="entry name" value="Terminase_6C"/>
    <property type="match status" value="1"/>
</dbReference>
<dbReference type="EMBL" id="CP006912">
    <property type="protein sequence ID" value="AHB49048.1"/>
    <property type="molecule type" value="Genomic_DNA"/>
</dbReference>
<feature type="signal peptide" evidence="2">
    <location>
        <begin position="1"/>
        <end position="17"/>
    </location>
</feature>
<evidence type="ECO:0000256" key="2">
    <source>
        <dbReference type="SAM" id="SignalP"/>
    </source>
</evidence>
<sequence length="450" mass="48562">MRSACAAKLRSVLSASAASGLLADHLASLDRESLSFILADWQIWARDDQLPPGQTRTGGDWRVWLILGGRGAGKTRAGAEWVRAKALGIPPLGAERASRIALVGETLADVRRVMIEGVSGLLAIHGDNERPAFEVSKSQLVWPNGSIAQMFSAEDPNSLRGPQFDAAWCDELAKWRYAEETWDMLQFGLRLGTAPAIAVTTTPKPLPLLKSIMSDPATAITRAATAANAAHLAPAFIAEMERRYAGTALGRQELLGEIVDEQSGSLWRRDWIEQARVAVCPELRNIVVAVDPPVTATARSDACGIVVAGIGADGRAYIAADRTLQGRSPDVWARAAVRAYHEFMADRVVAEVNQGGDLVVSVLRQIDEAVAVRKVRATRGKWLRAEPVAALYAEGRVAHVGVHAILEEQMLAFGADGLSRGRSPDRVDALVWALTDLMIERTAQPGIRQL</sequence>
<protein>
    <recommendedName>
        <fullName evidence="3">Terminase large subunit gp17-like C-terminal domain-containing protein</fullName>
    </recommendedName>
</protein>
<evidence type="ECO:0000256" key="1">
    <source>
        <dbReference type="ARBA" id="ARBA00022612"/>
    </source>
</evidence>
<keyword evidence="1" id="KW-1188">Viral release from host cell</keyword>
<evidence type="ECO:0000259" key="3">
    <source>
        <dbReference type="Pfam" id="PF17289"/>
    </source>
</evidence>
<reference evidence="4 5" key="1">
    <citation type="journal article" date="2014" name="Genome Announc.">
        <title>Complete Genome Sequence of Hyphomicrobium nitrativorans Strain NL23, a Denitrifying Bacterium Isolated from Biofilm of a Methanol-Fed Denitrification System Treating Seawater at the Montreal Biodome.</title>
        <authorList>
            <person name="Martineau C."/>
            <person name="Villeneuve C."/>
            <person name="Mauffrey F."/>
            <person name="Villemur R."/>
        </authorList>
    </citation>
    <scope>NUCLEOTIDE SEQUENCE [LARGE SCALE GENOMIC DNA]</scope>
    <source>
        <strain evidence="4">NL23</strain>
    </source>
</reference>
<evidence type="ECO:0000313" key="4">
    <source>
        <dbReference type="EMBL" id="AHB49048.1"/>
    </source>
</evidence>
<dbReference type="RefSeq" id="WP_023787845.1">
    <property type="nucleotide sequence ID" value="NC_022997.1"/>
</dbReference>
<dbReference type="Gene3D" id="3.40.50.300">
    <property type="entry name" value="P-loop containing nucleotide triphosphate hydrolases"/>
    <property type="match status" value="1"/>
</dbReference>
<dbReference type="AlphaFoldDB" id="V5SEU5"/>
<proteinExistence type="predicted"/>
<dbReference type="STRING" id="1029756.W911_12535"/>
<gene>
    <name evidence="4" type="ORF">W911_12535</name>
</gene>
<dbReference type="PATRIC" id="fig|1029756.8.peg.2603"/>
<feature type="chain" id="PRO_5004740582" description="Terminase large subunit gp17-like C-terminal domain-containing protein" evidence="2">
    <location>
        <begin position="18"/>
        <end position="450"/>
    </location>
</feature>
<keyword evidence="5" id="KW-1185">Reference proteome</keyword>
<organism evidence="4 5">
    <name type="scientific">Hyphomicrobium nitrativorans NL23</name>
    <dbReference type="NCBI Taxonomy" id="1029756"/>
    <lineage>
        <taxon>Bacteria</taxon>
        <taxon>Pseudomonadati</taxon>
        <taxon>Pseudomonadota</taxon>
        <taxon>Alphaproteobacteria</taxon>
        <taxon>Hyphomicrobiales</taxon>
        <taxon>Hyphomicrobiaceae</taxon>
        <taxon>Hyphomicrobium</taxon>
    </lineage>
</organism>
<dbReference type="Pfam" id="PF03237">
    <property type="entry name" value="Terminase_6N"/>
    <property type="match status" value="1"/>
</dbReference>
<dbReference type="HOGENOM" id="CLU_034922_0_0_5"/>
<feature type="domain" description="Terminase large subunit gp17-like C-terminal" evidence="3">
    <location>
        <begin position="289"/>
        <end position="435"/>
    </location>
</feature>
<dbReference type="InterPro" id="IPR027417">
    <property type="entry name" value="P-loop_NTPase"/>
</dbReference>
<dbReference type="KEGG" id="hni:W911_12535"/>